<proteinExistence type="predicted"/>
<dbReference type="Proteomes" id="UP000299102">
    <property type="component" value="Unassembled WGS sequence"/>
</dbReference>
<dbReference type="AlphaFoldDB" id="A0A4C1TWC6"/>
<comment type="caution">
    <text evidence="1">The sequence shown here is derived from an EMBL/GenBank/DDBJ whole genome shotgun (WGS) entry which is preliminary data.</text>
</comment>
<dbReference type="EMBL" id="BGZK01000094">
    <property type="protein sequence ID" value="GBP18228.1"/>
    <property type="molecule type" value="Genomic_DNA"/>
</dbReference>
<protein>
    <submittedName>
        <fullName evidence="1">Uncharacterized protein</fullName>
    </submittedName>
</protein>
<gene>
    <name evidence="1" type="ORF">EVAR_9070_1</name>
</gene>
<sequence>MARLDLQLDLLERAHIFDLRTRQRQRRRQRELVNPFDLPDTEFMGRVRPEHRVRSKAYAVTLTINEKSRKIRVIQCHDCVASTGNRNESGHVTDRSEVVISVKLQRRRNRDRKRFGVLGLQKIGTTTP</sequence>
<organism evidence="1 2">
    <name type="scientific">Eumeta variegata</name>
    <name type="common">Bagworm moth</name>
    <name type="synonym">Eumeta japonica</name>
    <dbReference type="NCBI Taxonomy" id="151549"/>
    <lineage>
        <taxon>Eukaryota</taxon>
        <taxon>Metazoa</taxon>
        <taxon>Ecdysozoa</taxon>
        <taxon>Arthropoda</taxon>
        <taxon>Hexapoda</taxon>
        <taxon>Insecta</taxon>
        <taxon>Pterygota</taxon>
        <taxon>Neoptera</taxon>
        <taxon>Endopterygota</taxon>
        <taxon>Lepidoptera</taxon>
        <taxon>Glossata</taxon>
        <taxon>Ditrysia</taxon>
        <taxon>Tineoidea</taxon>
        <taxon>Psychidae</taxon>
        <taxon>Oiketicinae</taxon>
        <taxon>Eumeta</taxon>
    </lineage>
</organism>
<evidence type="ECO:0000313" key="1">
    <source>
        <dbReference type="EMBL" id="GBP18228.1"/>
    </source>
</evidence>
<reference evidence="1 2" key="1">
    <citation type="journal article" date="2019" name="Commun. Biol.">
        <title>The bagworm genome reveals a unique fibroin gene that provides high tensile strength.</title>
        <authorList>
            <person name="Kono N."/>
            <person name="Nakamura H."/>
            <person name="Ohtoshi R."/>
            <person name="Tomita M."/>
            <person name="Numata K."/>
            <person name="Arakawa K."/>
        </authorList>
    </citation>
    <scope>NUCLEOTIDE SEQUENCE [LARGE SCALE GENOMIC DNA]</scope>
</reference>
<keyword evidence="2" id="KW-1185">Reference proteome</keyword>
<accession>A0A4C1TWC6</accession>
<evidence type="ECO:0000313" key="2">
    <source>
        <dbReference type="Proteomes" id="UP000299102"/>
    </source>
</evidence>
<name>A0A4C1TWC6_EUMVA</name>